<evidence type="ECO:0000256" key="1">
    <source>
        <dbReference type="ARBA" id="ARBA00022747"/>
    </source>
</evidence>
<proteinExistence type="predicted"/>
<dbReference type="Proteomes" id="UP000604341">
    <property type="component" value="Unassembled WGS sequence"/>
</dbReference>
<protein>
    <recommendedName>
        <fullName evidence="5">Type I restriction modification DNA specificity domain-containing protein</fullName>
    </recommendedName>
</protein>
<accession>A0ABQ2FD05</accession>
<name>A0ABQ2FD05_9DEIO</name>
<keyword evidence="4" id="KW-1185">Reference proteome</keyword>
<dbReference type="InterPro" id="IPR052021">
    <property type="entry name" value="Type-I_RS_S_subunit"/>
</dbReference>
<organism evidence="3 4">
    <name type="scientific">Deinococcus radiotolerans</name>
    <dbReference type="NCBI Taxonomy" id="1309407"/>
    <lineage>
        <taxon>Bacteria</taxon>
        <taxon>Thermotogati</taxon>
        <taxon>Deinococcota</taxon>
        <taxon>Deinococci</taxon>
        <taxon>Deinococcales</taxon>
        <taxon>Deinococcaceae</taxon>
        <taxon>Deinococcus</taxon>
    </lineage>
</organism>
<reference evidence="4" key="1">
    <citation type="journal article" date="2019" name="Int. J. Syst. Evol. Microbiol.">
        <title>The Global Catalogue of Microorganisms (GCM) 10K type strain sequencing project: providing services to taxonomists for standard genome sequencing and annotation.</title>
        <authorList>
            <consortium name="The Broad Institute Genomics Platform"/>
            <consortium name="The Broad Institute Genome Sequencing Center for Infectious Disease"/>
            <person name="Wu L."/>
            <person name="Ma J."/>
        </authorList>
    </citation>
    <scope>NUCLEOTIDE SEQUENCE [LARGE SCALE GENOMIC DNA]</scope>
    <source>
        <strain evidence="4">JCM 19173</strain>
    </source>
</reference>
<keyword evidence="1" id="KW-0680">Restriction system</keyword>
<sequence length="277" mass="31579">MPPCPTQRKIAVILSAYDDLIENNTRRVRVLEEMARALYREWFVEFRFPGHDTAEFVEDEQGHRPKGWEWRQLREVAATNFLSIKKGKEPDEVLYVDLSSVGTGAIETAALMPFESAPGRARRLVRHGDVIWATVRPNRRTFALVLNPDPRLVVSTGFAVLTPNQVPYTFFYMTTTTEDFSAYLVGRARGAAYPAVVAEDFAQAPLLIPDEDILRLFHERVEAMALQQENLRVRNANLRRTRDLLLPRLVSGELDVSTLDVRGLEIEEVERQEEAVA</sequence>
<dbReference type="PANTHER" id="PTHR30408">
    <property type="entry name" value="TYPE-1 RESTRICTION ENZYME ECOKI SPECIFICITY PROTEIN"/>
    <property type="match status" value="1"/>
</dbReference>
<dbReference type="SUPFAM" id="SSF116734">
    <property type="entry name" value="DNA methylase specificity domain"/>
    <property type="match status" value="2"/>
</dbReference>
<evidence type="ECO:0000313" key="4">
    <source>
        <dbReference type="Proteomes" id="UP000604341"/>
    </source>
</evidence>
<keyword evidence="2" id="KW-0238">DNA-binding</keyword>
<dbReference type="InterPro" id="IPR044946">
    <property type="entry name" value="Restrct_endonuc_typeI_TRD_sf"/>
</dbReference>
<evidence type="ECO:0008006" key="5">
    <source>
        <dbReference type="Google" id="ProtNLM"/>
    </source>
</evidence>
<evidence type="ECO:0000313" key="3">
    <source>
        <dbReference type="EMBL" id="GGK85655.1"/>
    </source>
</evidence>
<evidence type="ECO:0000256" key="2">
    <source>
        <dbReference type="ARBA" id="ARBA00023125"/>
    </source>
</evidence>
<dbReference type="Gene3D" id="3.90.220.20">
    <property type="entry name" value="DNA methylase specificity domains"/>
    <property type="match status" value="1"/>
</dbReference>
<dbReference type="EMBL" id="BMPE01000001">
    <property type="protein sequence ID" value="GGK85655.1"/>
    <property type="molecule type" value="Genomic_DNA"/>
</dbReference>
<comment type="caution">
    <text evidence="3">The sequence shown here is derived from an EMBL/GenBank/DDBJ whole genome shotgun (WGS) entry which is preliminary data.</text>
</comment>
<dbReference type="PANTHER" id="PTHR30408:SF13">
    <property type="entry name" value="TYPE I RESTRICTION ENZYME HINDI SPECIFICITY SUBUNIT"/>
    <property type="match status" value="1"/>
</dbReference>
<gene>
    <name evidence="3" type="ORF">GCM10010844_00210</name>
</gene>